<dbReference type="EMBL" id="JABDTM020027929">
    <property type="protein sequence ID" value="KAH0809766.1"/>
    <property type="molecule type" value="Genomic_DNA"/>
</dbReference>
<dbReference type="Proteomes" id="UP000719412">
    <property type="component" value="Unassembled WGS sequence"/>
</dbReference>
<keyword evidence="3" id="KW-1185">Reference proteome</keyword>
<dbReference type="AlphaFoldDB" id="A0A8J6LEB3"/>
<evidence type="ECO:0000313" key="2">
    <source>
        <dbReference type="EMBL" id="KAH0809766.1"/>
    </source>
</evidence>
<reference evidence="2" key="1">
    <citation type="journal article" date="2020" name="J Insects Food Feed">
        <title>The yellow mealworm (Tenebrio molitor) genome: a resource for the emerging insects as food and feed industry.</title>
        <authorList>
            <person name="Eriksson T."/>
            <person name="Andere A."/>
            <person name="Kelstrup H."/>
            <person name="Emery V."/>
            <person name="Picard C."/>
        </authorList>
    </citation>
    <scope>NUCLEOTIDE SEQUENCE</scope>
    <source>
        <strain evidence="2">Stoneville</strain>
        <tissue evidence="2">Whole head</tissue>
    </source>
</reference>
<reference evidence="2" key="2">
    <citation type="submission" date="2021-08" db="EMBL/GenBank/DDBJ databases">
        <authorList>
            <person name="Eriksson T."/>
        </authorList>
    </citation>
    <scope>NUCLEOTIDE SEQUENCE</scope>
    <source>
        <strain evidence="2">Stoneville</strain>
        <tissue evidence="2">Whole head</tissue>
    </source>
</reference>
<accession>A0A8J6LEB3</accession>
<protein>
    <submittedName>
        <fullName evidence="2">Uncharacterized protein</fullName>
    </submittedName>
</protein>
<evidence type="ECO:0000313" key="3">
    <source>
        <dbReference type="Proteomes" id="UP000719412"/>
    </source>
</evidence>
<name>A0A8J6LEB3_TENMO</name>
<comment type="caution">
    <text evidence="2">The sequence shown here is derived from an EMBL/GenBank/DDBJ whole genome shotgun (WGS) entry which is preliminary data.</text>
</comment>
<gene>
    <name evidence="2" type="ORF">GEV33_013024</name>
</gene>
<proteinExistence type="predicted"/>
<organism evidence="2 3">
    <name type="scientific">Tenebrio molitor</name>
    <name type="common">Yellow mealworm beetle</name>
    <dbReference type="NCBI Taxonomy" id="7067"/>
    <lineage>
        <taxon>Eukaryota</taxon>
        <taxon>Metazoa</taxon>
        <taxon>Ecdysozoa</taxon>
        <taxon>Arthropoda</taxon>
        <taxon>Hexapoda</taxon>
        <taxon>Insecta</taxon>
        <taxon>Pterygota</taxon>
        <taxon>Neoptera</taxon>
        <taxon>Endopterygota</taxon>
        <taxon>Coleoptera</taxon>
        <taxon>Polyphaga</taxon>
        <taxon>Cucujiformia</taxon>
        <taxon>Tenebrionidae</taxon>
        <taxon>Tenebrio</taxon>
    </lineage>
</organism>
<sequence>MGRNRTRDPRVPEPKRTPLGRRDSLLTVNFCERRSFSEARSCADGGSVVTLSWWMRSQGWQFTRFERPLLLGSRLSDKLANALLQDTSGRTSIYPIPDLMSHICLNDYTDGGNIRLHISRDLSAPTLRQMAIVYEIARANNRGGHLAQTEKETSSTSTPTRLNVSEIRLDNIMYQRPSLLHESSVNSCWRLEMNEGVTIKLNYEVCARMRKYVNKSNERCARRTERVRIWRGVSCLICRALAMFSHHPYMEQLMIYGERYWALVNRPIHRFALYLISLCPTCAAIPTTSDGDIPAVLLHKVLQVDNRHVAILFSCWAYQSEENDRFHGQFVPVVPLNGPSG</sequence>
<feature type="region of interest" description="Disordered" evidence="1">
    <location>
        <begin position="1"/>
        <end position="20"/>
    </location>
</feature>
<evidence type="ECO:0000256" key="1">
    <source>
        <dbReference type="SAM" id="MobiDB-lite"/>
    </source>
</evidence>